<dbReference type="InterPro" id="IPR038765">
    <property type="entry name" value="Papain-like_cys_pep_sf"/>
</dbReference>
<proteinExistence type="predicted"/>
<dbReference type="EMBL" id="CP126213">
    <property type="protein sequence ID" value="WIA15592.1"/>
    <property type="molecule type" value="Genomic_DNA"/>
</dbReference>
<accession>A0ABY8U2B3</accession>
<dbReference type="Pfam" id="PF00112">
    <property type="entry name" value="Peptidase_C1"/>
    <property type="match status" value="1"/>
</dbReference>
<protein>
    <recommendedName>
        <fullName evidence="1">Peptidase C1A papain C-terminal domain-containing protein</fullName>
    </recommendedName>
</protein>
<keyword evidence="3" id="KW-1185">Reference proteome</keyword>
<dbReference type="InterPro" id="IPR000668">
    <property type="entry name" value="Peptidase_C1A_C"/>
</dbReference>
<gene>
    <name evidence="2" type="ORF">OEZ85_002219</name>
</gene>
<organism evidence="2 3">
    <name type="scientific">Tetradesmus obliquus</name>
    <name type="common">Green alga</name>
    <name type="synonym">Acutodesmus obliquus</name>
    <dbReference type="NCBI Taxonomy" id="3088"/>
    <lineage>
        <taxon>Eukaryota</taxon>
        <taxon>Viridiplantae</taxon>
        <taxon>Chlorophyta</taxon>
        <taxon>core chlorophytes</taxon>
        <taxon>Chlorophyceae</taxon>
        <taxon>CS clade</taxon>
        <taxon>Sphaeropleales</taxon>
        <taxon>Scenedesmaceae</taxon>
        <taxon>Tetradesmus</taxon>
    </lineage>
</organism>
<reference evidence="2 3" key="1">
    <citation type="submission" date="2023-05" db="EMBL/GenBank/DDBJ databases">
        <title>A 100% complete, gapless, phased diploid assembly of the Scenedesmus obliquus UTEX 3031 genome.</title>
        <authorList>
            <person name="Biondi T.C."/>
            <person name="Hanschen E.R."/>
            <person name="Kwon T."/>
            <person name="Eng W."/>
            <person name="Kruse C.P.S."/>
            <person name="Koehler S.I."/>
            <person name="Kunde Y."/>
            <person name="Gleasner C.D."/>
            <person name="You Mak K.T."/>
            <person name="Polle J."/>
            <person name="Hovde B.T."/>
            <person name="Starkenburg S.R."/>
        </authorList>
    </citation>
    <scope>NUCLEOTIDE SEQUENCE [LARGE SCALE GENOMIC DNA]</scope>
    <source>
        <strain evidence="2 3">DOE0152z</strain>
    </source>
</reference>
<dbReference type="Proteomes" id="UP001244341">
    <property type="component" value="Chromosome 6b"/>
</dbReference>
<dbReference type="SUPFAM" id="SSF54001">
    <property type="entry name" value="Cysteine proteinases"/>
    <property type="match status" value="1"/>
</dbReference>
<evidence type="ECO:0000313" key="3">
    <source>
        <dbReference type="Proteomes" id="UP001244341"/>
    </source>
</evidence>
<feature type="domain" description="Peptidase C1A papain C-terminal" evidence="1">
    <location>
        <begin position="6"/>
        <end position="188"/>
    </location>
</feature>
<dbReference type="Gene3D" id="3.90.70.10">
    <property type="entry name" value="Cysteine proteinases"/>
    <property type="match status" value="1"/>
</dbReference>
<evidence type="ECO:0000259" key="1">
    <source>
        <dbReference type="Pfam" id="PF00112"/>
    </source>
</evidence>
<evidence type="ECO:0000313" key="2">
    <source>
        <dbReference type="EMBL" id="WIA15592.1"/>
    </source>
</evidence>
<name>A0ABY8U2B3_TETOB</name>
<sequence length="269" mass="29268">MHQPWNKLSLSEQDASFCRLRPRVDCTTGAAYEDLVKHVDSGGVQQWASRECVSYEDEPSRSCVRADTCKSQLPKGGAFSFAYAGSALNTIGKVKSQIMLNGGVITSTAMSPAVFERFKAYSSTDAVFETTEDLPPSRGVMAPDVPYMHALFCYGWRDTPNGEGHWLCKNSWSERWGNNGTIKIAYGAAYVMQPDYTFALQFHQASTTTFTFTIITTSPTIAITCPTPTITIVITNTSTLTITCAKPWHGPAVAARCNAGVQGSVCGQE</sequence>